<evidence type="ECO:0000313" key="5">
    <source>
        <dbReference type="RefSeq" id="XP_009764075.1"/>
    </source>
</evidence>
<accession>A0A1U7WC43</accession>
<dbReference type="SMART" id="SM00343">
    <property type="entry name" value="ZnF_C2HC"/>
    <property type="match status" value="1"/>
</dbReference>
<feature type="domain" description="CCHC-type" evidence="3">
    <location>
        <begin position="158"/>
        <end position="173"/>
    </location>
</feature>
<feature type="region of interest" description="Disordered" evidence="2">
    <location>
        <begin position="181"/>
        <end position="214"/>
    </location>
</feature>
<evidence type="ECO:0000259" key="3">
    <source>
        <dbReference type="PROSITE" id="PS50158"/>
    </source>
</evidence>
<dbReference type="GO" id="GO:0008270">
    <property type="term" value="F:zinc ion binding"/>
    <property type="evidence" value="ECO:0007669"/>
    <property type="project" value="UniProtKB-KW"/>
</dbReference>
<dbReference type="PROSITE" id="PS50158">
    <property type="entry name" value="ZF_CCHC"/>
    <property type="match status" value="1"/>
</dbReference>
<dbReference type="InterPro" id="IPR001878">
    <property type="entry name" value="Znf_CCHC"/>
</dbReference>
<proteinExistence type="predicted"/>
<evidence type="ECO:0000313" key="4">
    <source>
        <dbReference type="Proteomes" id="UP000189701"/>
    </source>
</evidence>
<protein>
    <submittedName>
        <fullName evidence="5">Uncharacterized protein LOC104215846</fullName>
    </submittedName>
    <submittedName>
        <fullName evidence="6">Uncharacterized protein LOC104226037</fullName>
    </submittedName>
</protein>
<evidence type="ECO:0000256" key="2">
    <source>
        <dbReference type="SAM" id="MobiDB-lite"/>
    </source>
</evidence>
<keyword evidence="4" id="KW-1185">Reference proteome</keyword>
<dbReference type="RefSeq" id="XP_009776223.1">
    <property type="nucleotide sequence ID" value="XM_009777921.1"/>
</dbReference>
<feature type="region of interest" description="Disordered" evidence="2">
    <location>
        <begin position="88"/>
        <end position="139"/>
    </location>
</feature>
<dbReference type="GO" id="GO:0003676">
    <property type="term" value="F:nucleic acid binding"/>
    <property type="evidence" value="ECO:0007669"/>
    <property type="project" value="InterPro"/>
</dbReference>
<dbReference type="Proteomes" id="UP000189701">
    <property type="component" value="Unplaced"/>
</dbReference>
<name>A0A1U7WC43_NICSY</name>
<reference evidence="4" key="1">
    <citation type="journal article" date="2013" name="Genome Biol.">
        <title>Reference genomes and transcriptomes of Nicotiana sylvestris and Nicotiana tomentosiformis.</title>
        <authorList>
            <person name="Sierro N."/>
            <person name="Battey J.N."/>
            <person name="Ouadi S."/>
            <person name="Bovet L."/>
            <person name="Goepfert S."/>
            <person name="Bakaher N."/>
            <person name="Peitsch M.C."/>
            <person name="Ivanov N.V."/>
        </authorList>
    </citation>
    <scope>NUCLEOTIDE SEQUENCE [LARGE SCALE GENOMIC DNA]</scope>
</reference>
<reference evidence="5 6" key="2">
    <citation type="submission" date="2025-04" db="UniProtKB">
        <authorList>
            <consortium name="RefSeq"/>
        </authorList>
    </citation>
    <scope>IDENTIFICATION</scope>
    <source>
        <tissue evidence="5 6">Leaf</tissue>
    </source>
</reference>
<dbReference type="RefSeq" id="XP_009764075.1">
    <property type="nucleotide sequence ID" value="XM_009765773.1"/>
</dbReference>
<dbReference type="STRING" id="4096.A0A1U7WC43"/>
<dbReference type="AlphaFoldDB" id="A0A1U7WC43"/>
<dbReference type="Pfam" id="PF00098">
    <property type="entry name" value="zf-CCHC"/>
    <property type="match status" value="1"/>
</dbReference>
<organism evidence="4 6">
    <name type="scientific">Nicotiana sylvestris</name>
    <name type="common">Wood tobacco</name>
    <name type="synonym">South American tobacco</name>
    <dbReference type="NCBI Taxonomy" id="4096"/>
    <lineage>
        <taxon>Eukaryota</taxon>
        <taxon>Viridiplantae</taxon>
        <taxon>Streptophyta</taxon>
        <taxon>Embryophyta</taxon>
        <taxon>Tracheophyta</taxon>
        <taxon>Spermatophyta</taxon>
        <taxon>Magnoliopsida</taxon>
        <taxon>eudicotyledons</taxon>
        <taxon>Gunneridae</taxon>
        <taxon>Pentapetalae</taxon>
        <taxon>asterids</taxon>
        <taxon>lamiids</taxon>
        <taxon>Solanales</taxon>
        <taxon>Solanaceae</taxon>
        <taxon>Nicotianoideae</taxon>
        <taxon>Nicotianeae</taxon>
        <taxon>Nicotiana</taxon>
    </lineage>
</organism>
<dbReference type="OrthoDB" id="1300372at2759"/>
<feature type="compositionally biased region" description="Low complexity" evidence="2">
    <location>
        <begin position="181"/>
        <end position="195"/>
    </location>
</feature>
<keyword evidence="1" id="KW-0479">Metal-binding</keyword>
<evidence type="ECO:0000256" key="1">
    <source>
        <dbReference type="PROSITE-ProRule" id="PRU00047"/>
    </source>
</evidence>
<keyword evidence="1" id="KW-0862">Zinc</keyword>
<evidence type="ECO:0000313" key="6">
    <source>
        <dbReference type="RefSeq" id="XP_009776223.1"/>
    </source>
</evidence>
<dbReference type="InterPro" id="IPR005162">
    <property type="entry name" value="Retrotrans_gag_dom"/>
</dbReference>
<feature type="compositionally biased region" description="Basic and acidic residues" evidence="2">
    <location>
        <begin position="88"/>
        <end position="102"/>
    </location>
</feature>
<dbReference type="PANTHER" id="PTHR34482:SF58">
    <property type="entry name" value="GAG-POL POLYPROTEIN"/>
    <property type="match status" value="1"/>
</dbReference>
<sequence>MANFIPEEDREAKATELEQLKQQNKSVQEYYMEFIRLAKHVPYMVKTEKAKIRRFVDGLAYHIKDTTSAAAIGMTAFSSVVGFAKQLEKHRQHRREEKENNKKARTSGKFNGTSTGGGRDSSNKESLAPAQSSHQSGGLCGTCKRQHSGQCKLRFHGCYHCGDIGHIKANCPKLRRNFSGGSTLPSSSSATVVAPPQARGSHNQTGHGAGRGAD</sequence>
<keyword evidence="1" id="KW-0863">Zinc-finger</keyword>
<dbReference type="PANTHER" id="PTHR34482">
    <property type="entry name" value="DNA DAMAGE-INDUCIBLE PROTEIN 1-LIKE"/>
    <property type="match status" value="1"/>
</dbReference>
<dbReference type="eggNOG" id="KOG0017">
    <property type="taxonomic scope" value="Eukaryota"/>
</dbReference>
<gene>
    <name evidence="6" type="primary">LOC104226037</name>
    <name evidence="5" type="synonym">LOC104215846</name>
</gene>
<dbReference type="Pfam" id="PF03732">
    <property type="entry name" value="Retrotrans_gag"/>
    <property type="match status" value="1"/>
</dbReference>